<dbReference type="SMART" id="SM00595">
    <property type="entry name" value="MADF"/>
    <property type="match status" value="1"/>
</dbReference>
<dbReference type="RefSeq" id="XP_028026545.1">
    <property type="nucleotide sequence ID" value="XM_028170744.1"/>
</dbReference>
<organism evidence="3 4">
    <name type="scientific">Bombyx mandarina</name>
    <name type="common">Wild silk moth</name>
    <name type="synonym">Wild silkworm</name>
    <dbReference type="NCBI Taxonomy" id="7092"/>
    <lineage>
        <taxon>Eukaryota</taxon>
        <taxon>Metazoa</taxon>
        <taxon>Ecdysozoa</taxon>
        <taxon>Arthropoda</taxon>
        <taxon>Hexapoda</taxon>
        <taxon>Insecta</taxon>
        <taxon>Pterygota</taxon>
        <taxon>Neoptera</taxon>
        <taxon>Endopterygota</taxon>
        <taxon>Lepidoptera</taxon>
        <taxon>Glossata</taxon>
        <taxon>Ditrysia</taxon>
        <taxon>Bombycoidea</taxon>
        <taxon>Bombycidae</taxon>
        <taxon>Bombycinae</taxon>
        <taxon>Bombyx</taxon>
    </lineage>
</organism>
<dbReference type="InterPro" id="IPR006578">
    <property type="entry name" value="MADF-dom"/>
</dbReference>
<dbReference type="GO" id="GO:0005634">
    <property type="term" value="C:nucleus"/>
    <property type="evidence" value="ECO:0007669"/>
    <property type="project" value="TreeGrafter"/>
</dbReference>
<evidence type="ECO:0000313" key="4">
    <source>
        <dbReference type="RefSeq" id="XP_028026545.1"/>
    </source>
</evidence>
<dbReference type="OrthoDB" id="10262320at2759"/>
<dbReference type="InterPro" id="IPR004210">
    <property type="entry name" value="BESS_motif"/>
</dbReference>
<dbReference type="GO" id="GO:0003677">
    <property type="term" value="F:DNA binding"/>
    <property type="evidence" value="ECO:0007669"/>
    <property type="project" value="InterPro"/>
</dbReference>
<sequence>MANKMFRDKTDVTLISLVKQNPVLYDYNNPKYMDFNAREVTWQKIGDELKRPAVDCKIRWINIRDVHRRLWKKRLSDPNRSSKPYKYESQMAFMKAFYKDVAIPLDSGDCDYEEKDYDEWDNESGQEQQENNSDSSDEPIKKVARRRKSKRKQEKSSDEEKPTTSNFGDTGATPELDPADPVDAFLISIASTLKTFSPYHLNLAKSKIFAVVQEHDLEQIMQKQPKDVKVSSHDNMFLNE</sequence>
<dbReference type="PROSITE" id="PS51029">
    <property type="entry name" value="MADF"/>
    <property type="match status" value="1"/>
</dbReference>
<feature type="domain" description="MADF" evidence="2">
    <location>
        <begin position="13"/>
        <end position="99"/>
    </location>
</feature>
<dbReference type="Pfam" id="PF02944">
    <property type="entry name" value="BESS"/>
    <property type="match status" value="1"/>
</dbReference>
<dbReference type="KEGG" id="bman:114240274"/>
<gene>
    <name evidence="4" type="primary">LOC114240274</name>
</gene>
<reference evidence="4" key="1">
    <citation type="submission" date="2025-08" db="UniProtKB">
        <authorList>
            <consortium name="RefSeq"/>
        </authorList>
    </citation>
    <scope>IDENTIFICATION</scope>
    <source>
        <tissue evidence="4">Silk gland</tissue>
    </source>
</reference>
<dbReference type="Proteomes" id="UP000504629">
    <property type="component" value="Unplaced"/>
</dbReference>
<dbReference type="PANTHER" id="PTHR12243">
    <property type="entry name" value="MADF DOMAIN TRANSCRIPTION FACTOR"/>
    <property type="match status" value="1"/>
</dbReference>
<dbReference type="GO" id="GO:0005667">
    <property type="term" value="C:transcription regulator complex"/>
    <property type="evidence" value="ECO:0007669"/>
    <property type="project" value="TreeGrafter"/>
</dbReference>
<feature type="compositionally biased region" description="Basic residues" evidence="1">
    <location>
        <begin position="142"/>
        <end position="153"/>
    </location>
</feature>
<dbReference type="AlphaFoldDB" id="A0A6J2JAM8"/>
<accession>A0A6J2JAM8</accession>
<dbReference type="GO" id="GO:0006357">
    <property type="term" value="P:regulation of transcription by RNA polymerase II"/>
    <property type="evidence" value="ECO:0007669"/>
    <property type="project" value="TreeGrafter"/>
</dbReference>
<keyword evidence="3" id="KW-1185">Reference proteome</keyword>
<evidence type="ECO:0000259" key="2">
    <source>
        <dbReference type="PROSITE" id="PS51029"/>
    </source>
</evidence>
<dbReference type="PANTHER" id="PTHR12243:SF67">
    <property type="entry name" value="COREPRESSOR OF PANGOLIN, ISOFORM A-RELATED"/>
    <property type="match status" value="1"/>
</dbReference>
<feature type="compositionally biased region" description="Acidic residues" evidence="1">
    <location>
        <begin position="114"/>
        <end position="124"/>
    </location>
</feature>
<feature type="region of interest" description="Disordered" evidence="1">
    <location>
        <begin position="114"/>
        <end position="178"/>
    </location>
</feature>
<evidence type="ECO:0000256" key="1">
    <source>
        <dbReference type="SAM" id="MobiDB-lite"/>
    </source>
</evidence>
<evidence type="ECO:0000313" key="3">
    <source>
        <dbReference type="Proteomes" id="UP000504629"/>
    </source>
</evidence>
<dbReference type="Pfam" id="PF10545">
    <property type="entry name" value="MADF_DNA_bdg"/>
    <property type="match status" value="1"/>
</dbReference>
<feature type="compositionally biased region" description="Polar residues" evidence="1">
    <location>
        <begin position="125"/>
        <end position="134"/>
    </location>
</feature>
<dbReference type="GeneID" id="114240274"/>
<protein>
    <submittedName>
        <fullName evidence="4">Uncharacterized protein LOC114240274</fullName>
    </submittedName>
</protein>
<proteinExistence type="predicted"/>
<dbReference type="InterPro" id="IPR039353">
    <property type="entry name" value="TF_Adf1"/>
</dbReference>
<name>A0A6J2JAM8_BOMMA</name>